<evidence type="ECO:0000256" key="1">
    <source>
        <dbReference type="SAM" id="MobiDB-lite"/>
    </source>
</evidence>
<accession>A0A067LP17</accession>
<keyword evidence="3" id="KW-1185">Reference proteome</keyword>
<gene>
    <name evidence="2" type="ORF">JCGZ_04559</name>
</gene>
<organism evidence="2 3">
    <name type="scientific">Jatropha curcas</name>
    <name type="common">Barbados nut</name>
    <dbReference type="NCBI Taxonomy" id="180498"/>
    <lineage>
        <taxon>Eukaryota</taxon>
        <taxon>Viridiplantae</taxon>
        <taxon>Streptophyta</taxon>
        <taxon>Embryophyta</taxon>
        <taxon>Tracheophyta</taxon>
        <taxon>Spermatophyta</taxon>
        <taxon>Magnoliopsida</taxon>
        <taxon>eudicotyledons</taxon>
        <taxon>Gunneridae</taxon>
        <taxon>Pentapetalae</taxon>
        <taxon>rosids</taxon>
        <taxon>fabids</taxon>
        <taxon>Malpighiales</taxon>
        <taxon>Euphorbiaceae</taxon>
        <taxon>Crotonoideae</taxon>
        <taxon>Jatropheae</taxon>
        <taxon>Jatropha</taxon>
    </lineage>
</organism>
<evidence type="ECO:0000313" key="3">
    <source>
        <dbReference type="Proteomes" id="UP000027138"/>
    </source>
</evidence>
<protein>
    <submittedName>
        <fullName evidence="2">Uncharacterized protein</fullName>
    </submittedName>
</protein>
<evidence type="ECO:0000313" key="2">
    <source>
        <dbReference type="EMBL" id="KDP46625.1"/>
    </source>
</evidence>
<dbReference type="EMBL" id="KK914214">
    <property type="protein sequence ID" value="KDP46625.1"/>
    <property type="molecule type" value="Genomic_DNA"/>
</dbReference>
<name>A0A067LP17_JATCU</name>
<feature type="region of interest" description="Disordered" evidence="1">
    <location>
        <begin position="48"/>
        <end position="68"/>
    </location>
</feature>
<reference evidence="2 3" key="1">
    <citation type="journal article" date="2014" name="PLoS ONE">
        <title>Global Analysis of Gene Expression Profiles in Physic Nut (Jatropha curcas L.) Seedlings Exposed to Salt Stress.</title>
        <authorList>
            <person name="Zhang L."/>
            <person name="Zhang C."/>
            <person name="Wu P."/>
            <person name="Chen Y."/>
            <person name="Li M."/>
            <person name="Jiang H."/>
            <person name="Wu G."/>
        </authorList>
    </citation>
    <scope>NUCLEOTIDE SEQUENCE [LARGE SCALE GENOMIC DNA]</scope>
    <source>
        <strain evidence="3">cv. GZQX0401</strain>
        <tissue evidence="2">Young leaves</tissue>
    </source>
</reference>
<dbReference type="AlphaFoldDB" id="A0A067LP17"/>
<proteinExistence type="predicted"/>
<dbReference type="Proteomes" id="UP000027138">
    <property type="component" value="Unassembled WGS sequence"/>
</dbReference>
<sequence>MFVWRRGVDRDHPRHLKSTELARFARKLKSGAVSTNKLDPRRWGSIRVRGGRKRDLQCQASQPPPRSR</sequence>